<accession>A0ABS3LWK3</accession>
<keyword evidence="2" id="KW-1185">Reference proteome</keyword>
<reference evidence="1 2" key="1">
    <citation type="submission" date="2021-03" db="EMBL/GenBank/DDBJ databases">
        <title>The complete genome sequence of Acetobacter sacchari TBRC 11175.</title>
        <authorList>
            <person name="Charoenyingcharoen P."/>
            <person name="Yukphan P."/>
        </authorList>
    </citation>
    <scope>NUCLEOTIDE SEQUENCE [LARGE SCALE GENOMIC DNA]</scope>
    <source>
        <strain evidence="1 2">TBRC 11175</strain>
    </source>
</reference>
<evidence type="ECO:0000313" key="1">
    <source>
        <dbReference type="EMBL" id="MBO1360302.1"/>
    </source>
</evidence>
<evidence type="ECO:0000313" key="2">
    <source>
        <dbReference type="Proteomes" id="UP000664771"/>
    </source>
</evidence>
<organism evidence="1 2">
    <name type="scientific">Acetobacter sacchari</name>
    <dbReference type="NCBI Taxonomy" id="2661687"/>
    <lineage>
        <taxon>Bacteria</taxon>
        <taxon>Pseudomonadati</taxon>
        <taxon>Pseudomonadota</taxon>
        <taxon>Alphaproteobacteria</taxon>
        <taxon>Acetobacterales</taxon>
        <taxon>Acetobacteraceae</taxon>
        <taxon>Acetobacter</taxon>
    </lineage>
</organism>
<sequence>MAKILKCTVNEDHSLSFCEGWSETVGRTNDGRGGGFDIVDLWSKETLKPVGSRIVAYSGEKAKNGVYINYCPWCGASLQKEKSPATASVG</sequence>
<dbReference type="EMBL" id="JAFVMF010000010">
    <property type="protein sequence ID" value="MBO1360302.1"/>
    <property type="molecule type" value="Genomic_DNA"/>
</dbReference>
<dbReference type="Proteomes" id="UP000664771">
    <property type="component" value="Unassembled WGS sequence"/>
</dbReference>
<dbReference type="RefSeq" id="WP_207881579.1">
    <property type="nucleotide sequence ID" value="NZ_JAFVMF010000010.1"/>
</dbReference>
<proteinExistence type="predicted"/>
<gene>
    <name evidence="1" type="ORF">J2D73_10935</name>
</gene>
<protein>
    <submittedName>
        <fullName evidence="1">Uncharacterized protein</fullName>
    </submittedName>
</protein>
<comment type="caution">
    <text evidence="1">The sequence shown here is derived from an EMBL/GenBank/DDBJ whole genome shotgun (WGS) entry which is preliminary data.</text>
</comment>
<name>A0ABS3LWK3_9PROT</name>